<feature type="compositionally biased region" description="Low complexity" evidence="1">
    <location>
        <begin position="349"/>
        <end position="360"/>
    </location>
</feature>
<feature type="compositionally biased region" description="Acidic residues" evidence="1">
    <location>
        <begin position="289"/>
        <end position="298"/>
    </location>
</feature>
<evidence type="ECO:0000313" key="3">
    <source>
        <dbReference type="WBParaSite" id="SMUV_0000252601-mRNA-1"/>
    </source>
</evidence>
<feature type="compositionally biased region" description="Polar residues" evidence="1">
    <location>
        <begin position="19"/>
        <end position="32"/>
    </location>
</feature>
<accession>A0A0N5AE78</accession>
<feature type="compositionally biased region" description="Basic and acidic residues" evidence="1">
    <location>
        <begin position="382"/>
        <end position="396"/>
    </location>
</feature>
<protein>
    <submittedName>
        <fullName evidence="3">WSC domain-containing protein</fullName>
    </submittedName>
</protein>
<proteinExistence type="predicted"/>
<organism evidence="2 3">
    <name type="scientific">Syphacia muris</name>
    <dbReference type="NCBI Taxonomy" id="451379"/>
    <lineage>
        <taxon>Eukaryota</taxon>
        <taxon>Metazoa</taxon>
        <taxon>Ecdysozoa</taxon>
        <taxon>Nematoda</taxon>
        <taxon>Chromadorea</taxon>
        <taxon>Rhabditida</taxon>
        <taxon>Spirurina</taxon>
        <taxon>Oxyuridomorpha</taxon>
        <taxon>Oxyuroidea</taxon>
        <taxon>Oxyuridae</taxon>
        <taxon>Syphacia</taxon>
    </lineage>
</organism>
<dbReference type="STRING" id="451379.A0A0N5AE78"/>
<feature type="region of interest" description="Disordered" evidence="1">
    <location>
        <begin position="1"/>
        <end position="36"/>
    </location>
</feature>
<feature type="region of interest" description="Disordered" evidence="1">
    <location>
        <begin position="274"/>
        <end position="413"/>
    </location>
</feature>
<evidence type="ECO:0000256" key="1">
    <source>
        <dbReference type="SAM" id="MobiDB-lite"/>
    </source>
</evidence>
<dbReference type="AlphaFoldDB" id="A0A0N5AE78"/>
<sequence length="413" mass="46306">SRINQVSRAIENTKRRQTPAVQQIRSTQQQRPGRTEDLDVDKLNQLIRNIDKTWVLPRSGAKEPVGSNFQYKKTCASIYKVRHGACQQIGFGVMCFNYCHEQGQKLAFRCQDTSDASFCRNSGSFDTTLAKYRKDSYKAKAFIHQMISRCYATAICNLQTGLLNSTLINEEPEAGPIAPRPASNQAFKANTSTMSPKLSTPSKSKSRTLTRTKVSAVVSPKTFTCPYNITRKPSKTNIWDRFTVNQKAKPTAKYIPFWQKLLLTTTKATTTTTVATTTTASEETVATEASDETEDEGSEEKVESEEKEKAESLTKTTEATINEIDENKEVSESAEEEQEEITTATVPERQTTSAASTTRSSTKRISKQKQNSTASISLPSILERKSMQTPKNEKGPEFWNRFQPGKWFQSIHN</sequence>
<reference evidence="3" key="1">
    <citation type="submission" date="2017-02" db="UniProtKB">
        <authorList>
            <consortium name="WormBaseParasite"/>
        </authorList>
    </citation>
    <scope>IDENTIFICATION</scope>
</reference>
<name>A0A0N5AE78_9BILA</name>
<feature type="compositionally biased region" description="Low complexity" evidence="1">
    <location>
        <begin position="274"/>
        <end position="288"/>
    </location>
</feature>
<dbReference type="WBParaSite" id="SMUV_0000252601-mRNA-1">
    <property type="protein sequence ID" value="SMUV_0000252601-mRNA-1"/>
    <property type="gene ID" value="SMUV_0000252601"/>
</dbReference>
<evidence type="ECO:0000313" key="2">
    <source>
        <dbReference type="Proteomes" id="UP000046393"/>
    </source>
</evidence>
<keyword evidence="2" id="KW-1185">Reference proteome</keyword>
<dbReference type="Proteomes" id="UP000046393">
    <property type="component" value="Unplaced"/>
</dbReference>
<feature type="compositionally biased region" description="Basic and acidic residues" evidence="1">
    <location>
        <begin position="299"/>
        <end position="312"/>
    </location>
</feature>